<organism evidence="1 2">
    <name type="scientific">Candidatus Fusicatenibacter intestinigallinarum</name>
    <dbReference type="NCBI Taxonomy" id="2838598"/>
    <lineage>
        <taxon>Bacteria</taxon>
        <taxon>Bacillati</taxon>
        <taxon>Bacillota</taxon>
        <taxon>Clostridia</taxon>
        <taxon>Lachnospirales</taxon>
        <taxon>Lachnospiraceae</taxon>
        <taxon>Fusicatenibacter</taxon>
    </lineage>
</organism>
<reference evidence="1" key="2">
    <citation type="submission" date="2021-04" db="EMBL/GenBank/DDBJ databases">
        <authorList>
            <person name="Gilroy R."/>
        </authorList>
    </citation>
    <scope>NUCLEOTIDE SEQUENCE</scope>
    <source>
        <strain evidence="1">CHK185-5351</strain>
    </source>
</reference>
<gene>
    <name evidence="1" type="ORF">H9705_08240</name>
</gene>
<feature type="non-terminal residue" evidence="1">
    <location>
        <position position="345"/>
    </location>
</feature>
<dbReference type="EMBL" id="DWWU01000036">
    <property type="protein sequence ID" value="HJC15798.1"/>
    <property type="molecule type" value="Genomic_DNA"/>
</dbReference>
<comment type="caution">
    <text evidence="1">The sequence shown here is derived from an EMBL/GenBank/DDBJ whole genome shotgun (WGS) entry which is preliminary data.</text>
</comment>
<accession>A0A9D2NC16</accession>
<protein>
    <submittedName>
        <fullName evidence="1">Uncharacterized protein</fullName>
    </submittedName>
</protein>
<evidence type="ECO:0000313" key="2">
    <source>
        <dbReference type="Proteomes" id="UP000823849"/>
    </source>
</evidence>
<reference evidence="1" key="1">
    <citation type="journal article" date="2021" name="PeerJ">
        <title>Extensive microbial diversity within the chicken gut microbiome revealed by metagenomics and culture.</title>
        <authorList>
            <person name="Gilroy R."/>
            <person name="Ravi A."/>
            <person name="Getino M."/>
            <person name="Pursley I."/>
            <person name="Horton D.L."/>
            <person name="Alikhan N.F."/>
            <person name="Baker D."/>
            <person name="Gharbi K."/>
            <person name="Hall N."/>
            <person name="Watson M."/>
            <person name="Adriaenssens E.M."/>
            <person name="Foster-Nyarko E."/>
            <person name="Jarju S."/>
            <person name="Secka A."/>
            <person name="Antonio M."/>
            <person name="Oren A."/>
            <person name="Chaudhuri R.R."/>
            <person name="La Ragione R."/>
            <person name="Hildebrand F."/>
            <person name="Pallen M.J."/>
        </authorList>
    </citation>
    <scope>NUCLEOTIDE SEQUENCE</scope>
    <source>
        <strain evidence="1">CHK185-5351</strain>
    </source>
</reference>
<name>A0A9D2NC16_9FIRM</name>
<sequence length="345" mass="40329">MRKTIFVKYSNERSEEFSIRTVICMENAEKKVIKTPCSEKAEKHVKNIYRWFQSLEQIYAENGLKINRCRLLNDGVEMEYLEGQTLEELLDHCIERKEYDKLEEILDRYLSIIRNSAGEEFHPTEEFCNVFGAAPEFENMKSAPVTDIDMVLNNIIVCDGWNLIDYEWTFDFPIPVEYVLYRILHYYFETTGARNEVLLERKIYERFGISKEKRAVYAGMENNFQQYIIQGYEPLRMLYHRITPGVISVGEALEAYRCQTWGKLQVFWSCDGVIREKDSRFFSPADGKNVVCSMEFEAAGSIRLDPGERPCMVKIRRFCVNGKQIAPEMCTINGKNLGNGLLIFE</sequence>
<proteinExistence type="predicted"/>
<evidence type="ECO:0000313" key="1">
    <source>
        <dbReference type="EMBL" id="HJC15798.1"/>
    </source>
</evidence>
<dbReference type="Proteomes" id="UP000823849">
    <property type="component" value="Unassembled WGS sequence"/>
</dbReference>
<dbReference type="AlphaFoldDB" id="A0A9D2NC16"/>